<evidence type="ECO:0000313" key="2">
    <source>
        <dbReference type="Proteomes" id="UP001404845"/>
    </source>
</evidence>
<reference evidence="1 2" key="1">
    <citation type="journal article" date="2023" name="PLoS ONE">
        <title>Complete genome assembly of Hawai'i environmental nontuberculous mycobacteria reveals unexpected co-isolation with methylobacteria.</title>
        <authorList>
            <person name="Hendrix J."/>
            <person name="Epperson L.E."/>
            <person name="Tong E.I."/>
            <person name="Chan Y.L."/>
            <person name="Hasan N.A."/>
            <person name="Dawrs S.N."/>
            <person name="Norton G.J."/>
            <person name="Virdi R."/>
            <person name="Crooks J.L."/>
            <person name="Chan E.D."/>
            <person name="Honda J.R."/>
            <person name="Strong M."/>
        </authorList>
    </citation>
    <scope>NUCLEOTIDE SEQUENCE [LARGE SCALE GENOMIC DNA]</scope>
    <source>
        <strain evidence="1 2">NJH_HI01</strain>
    </source>
</reference>
<name>A0ABU9Z8L1_9HYPH</name>
<keyword evidence="2" id="KW-1185">Reference proteome</keyword>
<proteinExistence type="predicted"/>
<accession>A0ABU9Z8L1</accession>
<gene>
    <name evidence="1" type="ORF">PUR21_06620</name>
</gene>
<evidence type="ECO:0000313" key="1">
    <source>
        <dbReference type="EMBL" id="MEN3227316.1"/>
    </source>
</evidence>
<dbReference type="Proteomes" id="UP001404845">
    <property type="component" value="Unassembled WGS sequence"/>
</dbReference>
<protein>
    <recommendedName>
        <fullName evidence="3">Transposase</fullName>
    </recommendedName>
</protein>
<comment type="caution">
    <text evidence="1">The sequence shown here is derived from an EMBL/GenBank/DDBJ whole genome shotgun (WGS) entry which is preliminary data.</text>
</comment>
<dbReference type="RefSeq" id="WP_200671135.1">
    <property type="nucleotide sequence ID" value="NZ_JACWCW010000046.1"/>
</dbReference>
<sequence length="45" mass="5196">MLRKRRLVVDNFMSTMAGVQIIGHPRNCDVELFAIIFTARPSYDL</sequence>
<dbReference type="EMBL" id="JAQYXL010000001">
    <property type="protein sequence ID" value="MEN3227316.1"/>
    <property type="molecule type" value="Genomic_DNA"/>
</dbReference>
<organism evidence="1 2">
    <name type="scientific">Methylorubrum rhodesianum</name>
    <dbReference type="NCBI Taxonomy" id="29427"/>
    <lineage>
        <taxon>Bacteria</taxon>
        <taxon>Pseudomonadati</taxon>
        <taxon>Pseudomonadota</taxon>
        <taxon>Alphaproteobacteria</taxon>
        <taxon>Hyphomicrobiales</taxon>
        <taxon>Methylobacteriaceae</taxon>
        <taxon>Methylorubrum</taxon>
    </lineage>
</organism>
<evidence type="ECO:0008006" key="3">
    <source>
        <dbReference type="Google" id="ProtNLM"/>
    </source>
</evidence>